<dbReference type="PaxDb" id="30732-ENSOMEP00000011511"/>
<dbReference type="OMA" id="MLKNSIH"/>
<dbReference type="CDD" id="cd00051">
    <property type="entry name" value="EFh"/>
    <property type="match status" value="2"/>
</dbReference>
<dbReference type="PROSITE" id="PS00018">
    <property type="entry name" value="EF_HAND_1"/>
    <property type="match status" value="1"/>
</dbReference>
<dbReference type="Ensembl" id="ENSOMET00000032342.1">
    <property type="protein sequence ID" value="ENSOMEP00000011511.1"/>
    <property type="gene ID" value="ENSOMEG00000012821.1"/>
</dbReference>
<dbReference type="AlphaFoldDB" id="A0A3B3C0Q7"/>
<keyword evidence="3" id="KW-0106">Calcium</keyword>
<dbReference type="GO" id="GO:0005509">
    <property type="term" value="F:calcium ion binding"/>
    <property type="evidence" value="ECO:0007669"/>
    <property type="project" value="InterPro"/>
</dbReference>
<dbReference type="SMART" id="SM00054">
    <property type="entry name" value="EFh"/>
    <property type="match status" value="3"/>
</dbReference>
<sequence>MVKQFKPNSSSPFQARMSSTNKKVMQALAETISQKVEHFSKKEVECLIRKFNTLLEAEKHPDSSVPGLDRNRFKDVLHNLFELTDDFILDRVFKVFDKDNDSFVSVEEWIQGLSVFLRGTPDEQIKYCFQVYDLTGSGFITKDEIYLMLKDSLPMEQQDEEDEMNELIEIVLKMMDYDKDGRLSFEDFEKSVKKEDLILEAFGKCLPNFRTKKKFEEQVLEKQQDE</sequence>
<feature type="domain" description="EF-hand" evidence="4">
    <location>
        <begin position="163"/>
        <end position="198"/>
    </location>
</feature>
<organism evidence="5 6">
    <name type="scientific">Oryzias melastigma</name>
    <name type="common">Marine medaka</name>
    <dbReference type="NCBI Taxonomy" id="30732"/>
    <lineage>
        <taxon>Eukaryota</taxon>
        <taxon>Metazoa</taxon>
        <taxon>Chordata</taxon>
        <taxon>Craniata</taxon>
        <taxon>Vertebrata</taxon>
        <taxon>Euteleostomi</taxon>
        <taxon>Actinopterygii</taxon>
        <taxon>Neopterygii</taxon>
        <taxon>Teleostei</taxon>
        <taxon>Neoteleostei</taxon>
        <taxon>Acanthomorphata</taxon>
        <taxon>Ovalentaria</taxon>
        <taxon>Atherinomorphae</taxon>
        <taxon>Beloniformes</taxon>
        <taxon>Adrianichthyidae</taxon>
        <taxon>Oryziinae</taxon>
        <taxon>Oryzias</taxon>
    </lineage>
</organism>
<dbReference type="PANTHER" id="PTHR23055">
    <property type="entry name" value="CALCIUM BINDING PROTEINS"/>
    <property type="match status" value="1"/>
</dbReference>
<accession>A0A3B3C0Q7</accession>
<evidence type="ECO:0000256" key="2">
    <source>
        <dbReference type="ARBA" id="ARBA00022737"/>
    </source>
</evidence>
<protein>
    <submittedName>
        <fullName evidence="5">EF-hand calcium-binding domain-containing protein 1-like</fullName>
    </submittedName>
</protein>
<dbReference type="GeneTree" id="ENSGT00940000165470"/>
<keyword evidence="1" id="KW-0479">Metal-binding</keyword>
<feature type="domain" description="EF-hand" evidence="4">
    <location>
        <begin position="120"/>
        <end position="155"/>
    </location>
</feature>
<dbReference type="InterPro" id="IPR002048">
    <property type="entry name" value="EF_hand_dom"/>
</dbReference>
<dbReference type="InterPro" id="IPR028846">
    <property type="entry name" value="Recoverin"/>
</dbReference>
<feature type="domain" description="EF-hand" evidence="4">
    <location>
        <begin position="84"/>
        <end position="119"/>
    </location>
</feature>
<dbReference type="PANTHER" id="PTHR23055:SF60">
    <property type="entry name" value="CALAXIN"/>
    <property type="match status" value="1"/>
</dbReference>
<dbReference type="RefSeq" id="XP_024131332.1">
    <property type="nucleotide sequence ID" value="XM_024275564.2"/>
</dbReference>
<dbReference type="PROSITE" id="PS50222">
    <property type="entry name" value="EF_HAND_2"/>
    <property type="match status" value="3"/>
</dbReference>
<dbReference type="InterPro" id="IPR018247">
    <property type="entry name" value="EF_Hand_1_Ca_BS"/>
</dbReference>
<dbReference type="Pfam" id="PF13499">
    <property type="entry name" value="EF-hand_7"/>
    <property type="match status" value="1"/>
</dbReference>
<evidence type="ECO:0000259" key="4">
    <source>
        <dbReference type="PROSITE" id="PS50222"/>
    </source>
</evidence>
<dbReference type="InterPro" id="IPR011992">
    <property type="entry name" value="EF-hand-dom_pair"/>
</dbReference>
<evidence type="ECO:0000313" key="6">
    <source>
        <dbReference type="Proteomes" id="UP000261560"/>
    </source>
</evidence>
<dbReference type="SUPFAM" id="SSF47473">
    <property type="entry name" value="EF-hand"/>
    <property type="match status" value="1"/>
</dbReference>
<dbReference type="Pfam" id="PF13202">
    <property type="entry name" value="EF-hand_5"/>
    <property type="match status" value="1"/>
</dbReference>
<keyword evidence="6" id="KW-1185">Reference proteome</keyword>
<dbReference type="Proteomes" id="UP000261560">
    <property type="component" value="Unplaced"/>
</dbReference>
<reference evidence="5" key="2">
    <citation type="submission" date="2025-09" db="UniProtKB">
        <authorList>
            <consortium name="Ensembl"/>
        </authorList>
    </citation>
    <scope>IDENTIFICATION</scope>
</reference>
<evidence type="ECO:0000313" key="5">
    <source>
        <dbReference type="Ensembl" id="ENSOMEP00000011511.1"/>
    </source>
</evidence>
<dbReference type="STRING" id="30732.ENSOMEP00000011511"/>
<dbReference type="PRINTS" id="PR00450">
    <property type="entry name" value="RECOVERIN"/>
</dbReference>
<dbReference type="GeneID" id="112148440"/>
<dbReference type="Gene3D" id="1.10.238.10">
    <property type="entry name" value="EF-hand"/>
    <property type="match status" value="1"/>
</dbReference>
<evidence type="ECO:0000256" key="3">
    <source>
        <dbReference type="ARBA" id="ARBA00022837"/>
    </source>
</evidence>
<proteinExistence type="predicted"/>
<reference evidence="5" key="1">
    <citation type="submission" date="2025-08" db="UniProtKB">
        <authorList>
            <consortium name="Ensembl"/>
        </authorList>
    </citation>
    <scope>IDENTIFICATION</scope>
</reference>
<keyword evidence="2" id="KW-0677">Repeat</keyword>
<name>A0A3B3C0Q7_ORYME</name>
<evidence type="ECO:0000256" key="1">
    <source>
        <dbReference type="ARBA" id="ARBA00022723"/>
    </source>
</evidence>